<feature type="domain" description="Cytochrome c" evidence="6">
    <location>
        <begin position="44"/>
        <end position="130"/>
    </location>
</feature>
<proteinExistence type="predicted"/>
<protein>
    <recommendedName>
        <fullName evidence="6">Cytochrome c domain-containing protein</fullName>
    </recommendedName>
</protein>
<evidence type="ECO:0000256" key="2">
    <source>
        <dbReference type="ARBA" id="ARBA00022723"/>
    </source>
</evidence>
<dbReference type="SUPFAM" id="SSF46626">
    <property type="entry name" value="Cytochrome c"/>
    <property type="match status" value="1"/>
</dbReference>
<dbReference type="InterPro" id="IPR009056">
    <property type="entry name" value="Cyt_c-like_dom"/>
</dbReference>
<dbReference type="InterPro" id="IPR036909">
    <property type="entry name" value="Cyt_c-like_dom_sf"/>
</dbReference>
<keyword evidence="5" id="KW-1133">Transmembrane helix</keyword>
<dbReference type="OrthoDB" id="9809720at2"/>
<dbReference type="RefSeq" id="WP_014961666.1">
    <property type="nucleotide sequence ID" value="NZ_CP007243.1"/>
</dbReference>
<dbReference type="GO" id="GO:0046872">
    <property type="term" value="F:metal ion binding"/>
    <property type="evidence" value="ECO:0007669"/>
    <property type="project" value="UniProtKB-KW"/>
</dbReference>
<evidence type="ECO:0000313" key="7">
    <source>
        <dbReference type="EMBL" id="AIA30952.1"/>
    </source>
</evidence>
<dbReference type="Pfam" id="PF00034">
    <property type="entry name" value="Cytochrom_C"/>
    <property type="match status" value="1"/>
</dbReference>
<dbReference type="EMBL" id="CP007243">
    <property type="protein sequence ID" value="AIA30952.1"/>
    <property type="molecule type" value="Genomic_DNA"/>
</dbReference>
<dbReference type="PROSITE" id="PS51007">
    <property type="entry name" value="CYTC"/>
    <property type="match status" value="1"/>
</dbReference>
<reference evidence="8" key="1">
    <citation type="submission" date="2014-02" db="EMBL/GenBank/DDBJ databases">
        <title>Complete genome sequence and comparative genomic analysis of the nitrogen-fixing bacterium Leptospirillum ferriphilum YSK.</title>
        <authorList>
            <person name="Guo X."/>
            <person name="Yin H."/>
            <person name="Liang Y."/>
            <person name="Hu Q."/>
            <person name="Ma L."/>
            <person name="Xiao Y."/>
            <person name="Zhang X."/>
            <person name="Qiu G."/>
            <person name="Liu X."/>
        </authorList>
    </citation>
    <scope>NUCLEOTIDE SEQUENCE [LARGE SCALE GENOMIC DNA]</scope>
    <source>
        <strain evidence="8">YSK</strain>
    </source>
</reference>
<feature type="transmembrane region" description="Helical" evidence="5">
    <location>
        <begin position="7"/>
        <end position="26"/>
    </location>
</feature>
<dbReference type="Gene3D" id="1.10.760.10">
    <property type="entry name" value="Cytochrome c-like domain"/>
    <property type="match status" value="1"/>
</dbReference>
<accession>A0A059Y0G7</accession>
<dbReference type="AlphaFoldDB" id="A0A059Y0G7"/>
<evidence type="ECO:0000256" key="1">
    <source>
        <dbReference type="ARBA" id="ARBA00022617"/>
    </source>
</evidence>
<organism evidence="7 8">
    <name type="scientific">Leptospirillum ferriphilum YSK</name>
    <dbReference type="NCBI Taxonomy" id="1441628"/>
    <lineage>
        <taxon>Bacteria</taxon>
        <taxon>Pseudomonadati</taxon>
        <taxon>Nitrospirota</taxon>
        <taxon>Nitrospiria</taxon>
        <taxon>Nitrospirales</taxon>
        <taxon>Nitrospiraceae</taxon>
        <taxon>Leptospirillum</taxon>
    </lineage>
</organism>
<keyword evidence="5" id="KW-0472">Membrane</keyword>
<name>A0A059Y0G7_9BACT</name>
<gene>
    <name evidence="7" type="ORF">Y981_09980</name>
</gene>
<evidence type="ECO:0000313" key="8">
    <source>
        <dbReference type="Proteomes" id="UP000027059"/>
    </source>
</evidence>
<sequence>MKTGERVVFILAGLMIGVVMILYVLGQFHVINFWSTNDVYVFNKKTEAGYKVYQKYDCRNCHVLYGEGDFAGPDMDGEGTRRTREWLVQYMDNPRKLVPNTRHDGKFATDFSEISESDKSKLLDLMLSLKSLPGSPNYPKPPQ</sequence>
<dbReference type="GO" id="GO:0020037">
    <property type="term" value="F:heme binding"/>
    <property type="evidence" value="ECO:0007669"/>
    <property type="project" value="InterPro"/>
</dbReference>
<keyword evidence="8" id="KW-1185">Reference proteome</keyword>
<keyword evidence="1 4" id="KW-0349">Heme</keyword>
<keyword evidence="5" id="KW-0812">Transmembrane</keyword>
<evidence type="ECO:0000256" key="5">
    <source>
        <dbReference type="SAM" id="Phobius"/>
    </source>
</evidence>
<keyword evidence="3 4" id="KW-0408">Iron</keyword>
<evidence type="ECO:0000259" key="6">
    <source>
        <dbReference type="PROSITE" id="PS51007"/>
    </source>
</evidence>
<evidence type="ECO:0000256" key="3">
    <source>
        <dbReference type="ARBA" id="ARBA00023004"/>
    </source>
</evidence>
<evidence type="ECO:0000256" key="4">
    <source>
        <dbReference type="PROSITE-ProRule" id="PRU00433"/>
    </source>
</evidence>
<dbReference type="KEGG" id="lfp:Y981_09980"/>
<dbReference type="HOGENOM" id="CLU_1803776_0_0_0"/>
<keyword evidence="2 4" id="KW-0479">Metal-binding</keyword>
<reference evidence="7 8" key="2">
    <citation type="journal article" date="2015" name="Biomed. Res. Int.">
        <title>Effects of Arsenite Resistance on the Growth and Functional Gene Expression of Leptospirillum ferriphilum and Acidithiobacillus thiooxidans in Pure Culture and Coculture.</title>
        <authorList>
            <person name="Jiang H."/>
            <person name="Liang Y."/>
            <person name="Yin H."/>
            <person name="Xiao Y."/>
            <person name="Guo X."/>
            <person name="Xu Y."/>
            <person name="Hu Q."/>
            <person name="Liu H."/>
            <person name="Liu X."/>
        </authorList>
    </citation>
    <scope>NUCLEOTIDE SEQUENCE [LARGE SCALE GENOMIC DNA]</scope>
    <source>
        <strain evidence="7 8">YSK</strain>
    </source>
</reference>
<dbReference type="GO" id="GO:0009055">
    <property type="term" value="F:electron transfer activity"/>
    <property type="evidence" value="ECO:0007669"/>
    <property type="project" value="InterPro"/>
</dbReference>
<dbReference type="Proteomes" id="UP000027059">
    <property type="component" value="Chromosome"/>
</dbReference>